<gene>
    <name evidence="1" type="ordered locus">Sterm_1828</name>
</gene>
<dbReference type="KEGG" id="str:Sterm_1828"/>
<evidence type="ECO:0000313" key="2">
    <source>
        <dbReference type="Proteomes" id="UP000000845"/>
    </source>
</evidence>
<keyword evidence="2" id="KW-1185">Reference proteome</keyword>
<dbReference type="STRING" id="526218.Sterm_1828"/>
<dbReference type="RefSeq" id="WP_012861280.1">
    <property type="nucleotide sequence ID" value="NC_013517.1"/>
</dbReference>
<name>D1AIZ8_SEBTE</name>
<dbReference type="HOGENOM" id="CLU_180056_0_0_0"/>
<organism evidence="1 2">
    <name type="scientific">Sebaldella termitidis (strain ATCC 33386 / NCTC 11300)</name>
    <dbReference type="NCBI Taxonomy" id="526218"/>
    <lineage>
        <taxon>Bacteria</taxon>
        <taxon>Fusobacteriati</taxon>
        <taxon>Fusobacteriota</taxon>
        <taxon>Fusobacteriia</taxon>
        <taxon>Fusobacteriales</taxon>
        <taxon>Leptotrichiaceae</taxon>
        <taxon>Sebaldella</taxon>
    </lineage>
</organism>
<dbReference type="eggNOG" id="ENOG50331BE">
    <property type="taxonomic scope" value="Bacteria"/>
</dbReference>
<evidence type="ECO:0008006" key="3">
    <source>
        <dbReference type="Google" id="ProtNLM"/>
    </source>
</evidence>
<dbReference type="Proteomes" id="UP000000845">
    <property type="component" value="Chromosome"/>
</dbReference>
<dbReference type="EMBL" id="CP001739">
    <property type="protein sequence ID" value="ACZ08686.1"/>
    <property type="molecule type" value="Genomic_DNA"/>
</dbReference>
<reference evidence="2" key="1">
    <citation type="submission" date="2009-09" db="EMBL/GenBank/DDBJ databases">
        <title>The complete chromosome of Sebaldella termitidis ATCC 33386.</title>
        <authorList>
            <consortium name="US DOE Joint Genome Institute (JGI-PGF)"/>
            <person name="Lucas S."/>
            <person name="Copeland A."/>
            <person name="Lapidus A."/>
            <person name="Glavina del Rio T."/>
            <person name="Dalin E."/>
            <person name="Tice H."/>
            <person name="Bruce D."/>
            <person name="Goodwin L."/>
            <person name="Pitluck S."/>
            <person name="Kyrpides N."/>
            <person name="Mavromatis K."/>
            <person name="Ivanova N."/>
            <person name="Mikhailova N."/>
            <person name="Sims D."/>
            <person name="Meincke L."/>
            <person name="Brettin T."/>
            <person name="Detter J.C."/>
            <person name="Han C."/>
            <person name="Larimer F."/>
            <person name="Land M."/>
            <person name="Hauser L."/>
            <person name="Markowitz V."/>
            <person name="Cheng J.F."/>
            <person name="Hugenholtz P."/>
            <person name="Woyke T."/>
            <person name="Wu D."/>
            <person name="Eisen J.A."/>
        </authorList>
    </citation>
    <scope>NUCLEOTIDE SEQUENCE [LARGE SCALE GENOMIC DNA]</scope>
    <source>
        <strain evidence="2">ATCC 33386 / NCTC 11300</strain>
    </source>
</reference>
<reference evidence="1 2" key="2">
    <citation type="journal article" date="2010" name="Stand. Genomic Sci.">
        <title>Complete genome sequence of Sebaldella termitidis type strain (NCTC 11300).</title>
        <authorList>
            <person name="Harmon-Smith M."/>
            <person name="Celia L."/>
            <person name="Chertkov O."/>
            <person name="Lapidus A."/>
            <person name="Copeland A."/>
            <person name="Glavina Del Rio T."/>
            <person name="Nolan M."/>
            <person name="Lucas S."/>
            <person name="Tice H."/>
            <person name="Cheng J.F."/>
            <person name="Han C."/>
            <person name="Detter J.C."/>
            <person name="Bruce D."/>
            <person name="Goodwin L."/>
            <person name="Pitluck S."/>
            <person name="Pati A."/>
            <person name="Liolios K."/>
            <person name="Ivanova N."/>
            <person name="Mavromatis K."/>
            <person name="Mikhailova N."/>
            <person name="Chen A."/>
            <person name="Palaniappan K."/>
            <person name="Land M."/>
            <person name="Hauser L."/>
            <person name="Chang Y.J."/>
            <person name="Jeffries C.D."/>
            <person name="Brettin T."/>
            <person name="Goker M."/>
            <person name="Beck B."/>
            <person name="Bristow J."/>
            <person name="Eisen J.A."/>
            <person name="Markowitz V."/>
            <person name="Hugenholtz P."/>
            <person name="Kyrpides N.C."/>
            <person name="Klenk H.P."/>
            <person name="Chen F."/>
        </authorList>
    </citation>
    <scope>NUCLEOTIDE SEQUENCE [LARGE SCALE GENOMIC DNA]</scope>
    <source>
        <strain evidence="2">ATCC 33386 / NCTC 11300</strain>
    </source>
</reference>
<proteinExistence type="predicted"/>
<dbReference type="AlphaFoldDB" id="D1AIZ8"/>
<dbReference type="InterPro" id="IPR024248">
    <property type="entry name" value="DUF2695"/>
</dbReference>
<dbReference type="Pfam" id="PF10905">
    <property type="entry name" value="DUF2695"/>
    <property type="match status" value="1"/>
</dbReference>
<evidence type="ECO:0000313" key="1">
    <source>
        <dbReference type="EMBL" id="ACZ08686.1"/>
    </source>
</evidence>
<sequence>MNKQEKKLKLKEWKQEKKIEFEKSLPISRKLFEQLFEYLDEKLDIEKCSHDLSLTVEFLIQNNLAQDAVINWLKENGGYCDCEVLYNVEEKFFDDAVL</sequence>
<protein>
    <recommendedName>
        <fullName evidence="3">DUF2695 domain-containing protein</fullName>
    </recommendedName>
</protein>
<accession>D1AIZ8</accession>